<reference evidence="3 4" key="1">
    <citation type="submission" date="2017-12" db="EMBL/GenBank/DDBJ databases">
        <title>Anaerobic carbon monoxide metabolism by Pleomorphomonas carboxyditropha sp. nov., a new mesophilic hydrogenogenic carboxidotroph.</title>
        <authorList>
            <person name="Esquivel-Elizondo S."/>
            <person name="Krajmalnik-Brown R."/>
        </authorList>
    </citation>
    <scope>NUCLEOTIDE SEQUENCE [LARGE SCALE GENOMIC DNA]</scope>
    <source>
        <strain evidence="3 4">R5-392</strain>
    </source>
</reference>
<dbReference type="EMBL" id="PJNW01000016">
    <property type="protein sequence ID" value="PKR87638.1"/>
    <property type="molecule type" value="Genomic_DNA"/>
</dbReference>
<feature type="domain" description="BON" evidence="2">
    <location>
        <begin position="349"/>
        <end position="389"/>
    </location>
</feature>
<gene>
    <name evidence="3" type="ORF">CXZ10_18085</name>
</gene>
<accession>A0A2N3LSQ1</accession>
<evidence type="ECO:0000313" key="4">
    <source>
        <dbReference type="Proteomes" id="UP000233491"/>
    </source>
</evidence>
<dbReference type="Gene3D" id="3.40.1520.20">
    <property type="match status" value="5"/>
</dbReference>
<organism evidence="3 4">
    <name type="scientific">Pleomorphomonas diazotrophica</name>
    <dbReference type="NCBI Taxonomy" id="1166257"/>
    <lineage>
        <taxon>Bacteria</taxon>
        <taxon>Pseudomonadati</taxon>
        <taxon>Pseudomonadota</taxon>
        <taxon>Alphaproteobacteria</taxon>
        <taxon>Hyphomicrobiales</taxon>
        <taxon>Pleomorphomonadaceae</taxon>
        <taxon>Pleomorphomonas</taxon>
    </lineage>
</organism>
<protein>
    <recommendedName>
        <fullName evidence="2">BON domain-containing protein</fullName>
    </recommendedName>
</protein>
<feature type="transmembrane region" description="Helical" evidence="1">
    <location>
        <begin position="12"/>
        <end position="35"/>
    </location>
</feature>
<dbReference type="AlphaFoldDB" id="A0A2N3LSQ1"/>
<feature type="domain" description="BON" evidence="2">
    <location>
        <begin position="63"/>
        <end position="99"/>
    </location>
</feature>
<dbReference type="InterPro" id="IPR007055">
    <property type="entry name" value="BON_dom"/>
</dbReference>
<keyword evidence="1" id="KW-1133">Transmembrane helix</keyword>
<dbReference type="Pfam" id="PF04972">
    <property type="entry name" value="BON"/>
    <property type="match status" value="2"/>
</dbReference>
<keyword evidence="4" id="KW-1185">Reference proteome</keyword>
<dbReference type="Proteomes" id="UP000233491">
    <property type="component" value="Unassembled WGS sequence"/>
</dbReference>
<evidence type="ECO:0000256" key="1">
    <source>
        <dbReference type="SAM" id="Phobius"/>
    </source>
</evidence>
<evidence type="ECO:0000313" key="3">
    <source>
        <dbReference type="EMBL" id="PKR87638.1"/>
    </source>
</evidence>
<dbReference type="OrthoDB" id="5525824at2"/>
<evidence type="ECO:0000259" key="2">
    <source>
        <dbReference type="Pfam" id="PF04972"/>
    </source>
</evidence>
<name>A0A2N3LSQ1_9HYPH</name>
<dbReference type="InterPro" id="IPR036737">
    <property type="entry name" value="OmpA-like_sf"/>
</dbReference>
<sequence>MGERPGGRRREMVRWQISAILGVTAAVAVTAAALITRSTDIAVDLGTRAGQVLAGEATSWASVDIHGRDVVLRGDAPSEEQRQLAVERLSRLYGVRAVDASEAGLLPEVHPYVTRFERSGDTIALTGAVPSLPDRARILGALAASAPDLGVVDHSLLARGKADDRYFDALRTLYSVPALLAHGQVTLTDRTVIIEGEAASNAAYDRLKAFSPMLPEGYGMEPVNVSRPLASPFVWSIDRDDNGITISGFVPDPATRDSLLAVVRQAVGPRNVFDNLDYASGAPDGFAEVAEAAADYVDLLASAHISLNDRRLVVSGRAGSPEAYRTLNAYLETWNPSGFTLQKSIALPIVEPFTLTVSKSRGRVTVTGFLPTEEVRNDVAAAARAIAGDGEPVIETTLADGAPEDFGAAAVFAVELLAKLDEGTALLSGTHLTLSGAASTSGDLLELEAAIANPPAGYQVGNGVTPPVVSPYVWSMTKDAEQLTINGSAPSEAVRAAIRAVIDGTSNDLGLVDRSGLGAGLDPAVDLVAVARKAAAILAHLELGEVRLVGNALSVTGKAVTGEGRAAIDRELDDLPDAIIKGSVEVSAPVAYHFFIERGLDTVTLDGDLADEAMRKALRAAAERAFGKADILDSSEVAASVPGDAREVALFAVRAASLLAKGSVSVEEGAVRVTGSAFTAAGAARLPSELSATVPPGYTLQIAVGAMPTEPPLEAAACGEAIATVLARNPIRFDEGAAAVAPDSRGVIDRLSALALRCPAAQLVLAATVPGVDAAQSQALGEARARTVAGALAEAGVDPARLATKGLHGDADVFSITLAVP</sequence>
<dbReference type="SUPFAM" id="SSF103088">
    <property type="entry name" value="OmpA-like"/>
    <property type="match status" value="1"/>
</dbReference>
<dbReference type="Gene3D" id="3.30.1330.60">
    <property type="entry name" value="OmpA-like domain"/>
    <property type="match status" value="1"/>
</dbReference>
<proteinExistence type="predicted"/>
<keyword evidence="1" id="KW-0812">Transmembrane</keyword>
<comment type="caution">
    <text evidence="3">The sequence shown here is derived from an EMBL/GenBank/DDBJ whole genome shotgun (WGS) entry which is preliminary data.</text>
</comment>
<keyword evidence="1" id="KW-0472">Membrane</keyword>